<feature type="compositionally biased region" description="Basic and acidic residues" evidence="13">
    <location>
        <begin position="125"/>
        <end position="135"/>
    </location>
</feature>
<evidence type="ECO:0000256" key="2">
    <source>
        <dbReference type="ARBA" id="ARBA00022475"/>
    </source>
</evidence>
<dbReference type="Pfam" id="PF06295">
    <property type="entry name" value="ZapG-like"/>
    <property type="match status" value="1"/>
</dbReference>
<evidence type="ECO:0000256" key="9">
    <source>
        <dbReference type="ARBA" id="ARBA00023306"/>
    </source>
</evidence>
<feature type="transmembrane region" description="Helical" evidence="14">
    <location>
        <begin position="6"/>
        <end position="29"/>
    </location>
</feature>
<dbReference type="GO" id="GO:0051301">
    <property type="term" value="P:cell division"/>
    <property type="evidence" value="ECO:0007669"/>
    <property type="project" value="UniProtKB-KW"/>
</dbReference>
<evidence type="ECO:0000313" key="16">
    <source>
        <dbReference type="Proteomes" id="UP001212189"/>
    </source>
</evidence>
<accession>A0AAE9VNV8</accession>
<evidence type="ECO:0000313" key="15">
    <source>
        <dbReference type="EMBL" id="WBE24723.1"/>
    </source>
</evidence>
<comment type="subcellular location">
    <subcellularLocation>
        <location evidence="1">Cell inner membrane</location>
        <topology evidence="1">Single-pass membrane protein</topology>
    </subcellularLocation>
</comment>
<evidence type="ECO:0000256" key="8">
    <source>
        <dbReference type="ARBA" id="ARBA00023136"/>
    </source>
</evidence>
<evidence type="ECO:0000256" key="13">
    <source>
        <dbReference type="SAM" id="MobiDB-lite"/>
    </source>
</evidence>
<keyword evidence="3" id="KW-0997">Cell inner membrane</keyword>
<dbReference type="EMBL" id="CP114976">
    <property type="protein sequence ID" value="WBE24723.1"/>
    <property type="molecule type" value="Genomic_DNA"/>
</dbReference>
<reference evidence="15 16" key="1">
    <citation type="submission" date="2022-12" db="EMBL/GenBank/DDBJ databases">
        <title>Coexistence and Characterization of a Novel Tigecycline Resistance gene tet(X) variant and blaNDM-1 in a Pseudomonas caeni Isolate of Chicken Origin.</title>
        <authorList>
            <person name="Lu X."/>
            <person name="Zhang L."/>
            <person name="Li R."/>
            <person name="Wang Z."/>
        </authorList>
    </citation>
    <scope>NUCLEOTIDE SEQUENCE [LARGE SCALE GENOMIC DNA]</scope>
    <source>
        <strain evidence="15 16">CE14</strain>
    </source>
</reference>
<dbReference type="RefSeq" id="WP_269817667.1">
    <property type="nucleotide sequence ID" value="NZ_CP114976.1"/>
</dbReference>
<gene>
    <name evidence="15" type="ORF">O6P33_10150</name>
</gene>
<protein>
    <recommendedName>
        <fullName evidence="11">Z-ring associated protein G</fullName>
    </recommendedName>
    <alternativeName>
        <fullName evidence="12">Cell division protein ZapG</fullName>
    </alternativeName>
</protein>
<evidence type="ECO:0000256" key="3">
    <source>
        <dbReference type="ARBA" id="ARBA00022519"/>
    </source>
</evidence>
<keyword evidence="7 14" id="KW-1133">Transmembrane helix</keyword>
<dbReference type="AlphaFoldDB" id="A0AAE9VNV8"/>
<dbReference type="GO" id="GO:0005886">
    <property type="term" value="C:plasma membrane"/>
    <property type="evidence" value="ECO:0007669"/>
    <property type="project" value="UniProtKB-SubCell"/>
</dbReference>
<evidence type="ECO:0000256" key="7">
    <source>
        <dbReference type="ARBA" id="ARBA00022989"/>
    </source>
</evidence>
<organism evidence="15 16">
    <name type="scientific">Denitrificimonas caeni</name>
    <dbReference type="NCBI Taxonomy" id="521720"/>
    <lineage>
        <taxon>Bacteria</taxon>
        <taxon>Pseudomonadati</taxon>
        <taxon>Pseudomonadota</taxon>
        <taxon>Gammaproteobacteria</taxon>
        <taxon>Pseudomonadales</taxon>
        <taxon>Pseudomonadaceae</taxon>
        <taxon>Denitrificimonas</taxon>
    </lineage>
</organism>
<dbReference type="KEGG" id="dce:O6P33_10150"/>
<keyword evidence="8 14" id="KW-0472">Membrane</keyword>
<keyword evidence="5 14" id="KW-0812">Transmembrane</keyword>
<comment type="similarity">
    <text evidence="10">Belongs to the ZapG family.</text>
</comment>
<feature type="region of interest" description="Disordered" evidence="13">
    <location>
        <begin position="108"/>
        <end position="148"/>
    </location>
</feature>
<dbReference type="InterPro" id="IPR009386">
    <property type="entry name" value="ZapG-like"/>
</dbReference>
<evidence type="ECO:0000256" key="6">
    <source>
        <dbReference type="ARBA" id="ARBA00022960"/>
    </source>
</evidence>
<sequence>MEQSLPVWLIPVLMLVGGIIIGVILARVLQRAAPGKTQHQLDELQERFDSYQSEVVTHFNTTAALVTKLTQNYQDVQEHLSAGAERLALDEVTRERLLAGLVAEPKKRERIRAPQDSQFDAPAEPPRDYAQKTDGDPSMLAEGYGLKR</sequence>
<name>A0AAE9VNV8_9GAMM</name>
<keyword evidence="6" id="KW-0133">Cell shape</keyword>
<dbReference type="PANTHER" id="PTHR39579">
    <property type="entry name" value="INNER MEMBRANE PROTEIN YHCB"/>
    <property type="match status" value="1"/>
</dbReference>
<evidence type="ECO:0000256" key="10">
    <source>
        <dbReference type="ARBA" id="ARBA00035657"/>
    </source>
</evidence>
<proteinExistence type="inferred from homology"/>
<dbReference type="GO" id="GO:0008360">
    <property type="term" value="P:regulation of cell shape"/>
    <property type="evidence" value="ECO:0007669"/>
    <property type="project" value="UniProtKB-KW"/>
</dbReference>
<dbReference type="Proteomes" id="UP001212189">
    <property type="component" value="Chromosome"/>
</dbReference>
<evidence type="ECO:0000256" key="5">
    <source>
        <dbReference type="ARBA" id="ARBA00022692"/>
    </source>
</evidence>
<evidence type="ECO:0000256" key="11">
    <source>
        <dbReference type="ARBA" id="ARBA00035703"/>
    </source>
</evidence>
<keyword evidence="4" id="KW-0132">Cell division</keyword>
<evidence type="ECO:0000256" key="12">
    <source>
        <dbReference type="ARBA" id="ARBA00035727"/>
    </source>
</evidence>
<evidence type="ECO:0000256" key="4">
    <source>
        <dbReference type="ARBA" id="ARBA00022618"/>
    </source>
</evidence>
<keyword evidence="2" id="KW-1003">Cell membrane</keyword>
<keyword evidence="9" id="KW-0131">Cell cycle</keyword>
<evidence type="ECO:0000256" key="1">
    <source>
        <dbReference type="ARBA" id="ARBA00004377"/>
    </source>
</evidence>
<dbReference type="PANTHER" id="PTHR39579:SF1">
    <property type="entry name" value="INNER MEMBRANE PROTEIN YHCB"/>
    <property type="match status" value="1"/>
</dbReference>
<keyword evidence="16" id="KW-1185">Reference proteome</keyword>
<evidence type="ECO:0000256" key="14">
    <source>
        <dbReference type="SAM" id="Phobius"/>
    </source>
</evidence>